<dbReference type="Proteomes" id="UP000634136">
    <property type="component" value="Unassembled WGS sequence"/>
</dbReference>
<accession>A0A834W4N2</accession>
<dbReference type="PANTHER" id="PTHR12874">
    <property type="entry name" value="F-BOX ONLY PROTEIN 48-RELATED"/>
    <property type="match status" value="1"/>
</dbReference>
<dbReference type="SUPFAM" id="SSF81383">
    <property type="entry name" value="F-box domain"/>
    <property type="match status" value="1"/>
</dbReference>
<keyword evidence="1" id="KW-0539">Nucleus</keyword>
<comment type="pathway">
    <text evidence="1">Protein modification; protein ubiquitination.</text>
</comment>
<dbReference type="EMBL" id="JAAIUW010000013">
    <property type="protein sequence ID" value="KAF7804049.1"/>
    <property type="molecule type" value="Genomic_DNA"/>
</dbReference>
<dbReference type="InterPro" id="IPR001810">
    <property type="entry name" value="F-box_dom"/>
</dbReference>
<comment type="caution">
    <text evidence="3">The sequence shown here is derived from an EMBL/GenBank/DDBJ whole genome shotgun (WGS) entry which is preliminary data.</text>
</comment>
<comment type="subunit">
    <text evidence="1">Component of the SCF-type E3 ligase complex.</text>
</comment>
<dbReference type="GO" id="GO:0031146">
    <property type="term" value="P:SCF-dependent proteasomal ubiquitin-dependent protein catabolic process"/>
    <property type="evidence" value="ECO:0007669"/>
    <property type="project" value="UniProtKB-UniRule"/>
</dbReference>
<reference evidence="3" key="1">
    <citation type="submission" date="2020-09" db="EMBL/GenBank/DDBJ databases">
        <title>Genome-Enabled Discovery of Anthraquinone Biosynthesis in Senna tora.</title>
        <authorList>
            <person name="Kang S.-H."/>
            <person name="Pandey R.P."/>
            <person name="Lee C.-M."/>
            <person name="Sim J.-S."/>
            <person name="Jeong J.-T."/>
            <person name="Choi B.-S."/>
            <person name="Jung M."/>
            <person name="Ginzburg D."/>
            <person name="Zhao K."/>
            <person name="Won S.Y."/>
            <person name="Oh T.-J."/>
            <person name="Yu Y."/>
            <person name="Kim N.-H."/>
            <person name="Lee O.R."/>
            <person name="Lee T.-H."/>
            <person name="Bashyal P."/>
            <person name="Kim T.-S."/>
            <person name="Lee W.-H."/>
            <person name="Kawkins C."/>
            <person name="Kim C.-K."/>
            <person name="Kim J.S."/>
            <person name="Ahn B.O."/>
            <person name="Rhee S.Y."/>
            <person name="Sohng J.K."/>
        </authorList>
    </citation>
    <scope>NUCLEOTIDE SEQUENCE</scope>
    <source>
        <tissue evidence="3">Leaf</tissue>
    </source>
</reference>
<gene>
    <name evidence="3" type="ORF">G2W53_043160</name>
</gene>
<evidence type="ECO:0000256" key="1">
    <source>
        <dbReference type="RuleBase" id="RU369085"/>
    </source>
</evidence>
<dbReference type="GO" id="GO:0016567">
    <property type="term" value="P:protein ubiquitination"/>
    <property type="evidence" value="ECO:0007669"/>
    <property type="project" value="UniProtKB-UniRule"/>
</dbReference>
<dbReference type="AlphaFoldDB" id="A0A834W4N2"/>
<dbReference type="OrthoDB" id="1905685at2759"/>
<dbReference type="PANTHER" id="PTHR12874:SF16">
    <property type="entry name" value="OS01G0800800 PROTEIN"/>
    <property type="match status" value="1"/>
</dbReference>
<dbReference type="GO" id="GO:0019005">
    <property type="term" value="C:SCF ubiquitin ligase complex"/>
    <property type="evidence" value="ECO:0007669"/>
    <property type="project" value="UniProtKB-UniRule"/>
</dbReference>
<keyword evidence="1" id="KW-0833">Ubl conjugation pathway</keyword>
<dbReference type="GO" id="GO:0005737">
    <property type="term" value="C:cytoplasm"/>
    <property type="evidence" value="ECO:0007669"/>
    <property type="project" value="TreeGrafter"/>
</dbReference>
<comment type="function">
    <text evidence="1">Acts as a component of a SCF E3 ubiquitin ligase complexes.</text>
</comment>
<dbReference type="GO" id="GO:0005634">
    <property type="term" value="C:nucleus"/>
    <property type="evidence" value="ECO:0007669"/>
    <property type="project" value="UniProtKB-SubCell"/>
</dbReference>
<evidence type="ECO:0000313" key="4">
    <source>
        <dbReference type="Proteomes" id="UP000634136"/>
    </source>
</evidence>
<protein>
    <recommendedName>
        <fullName evidence="1">F-box protein</fullName>
    </recommendedName>
</protein>
<keyword evidence="4" id="KW-1185">Reference proteome</keyword>
<name>A0A834W4N2_9FABA</name>
<dbReference type="InterPro" id="IPR036047">
    <property type="entry name" value="F-box-like_dom_sf"/>
</dbReference>
<dbReference type="GO" id="GO:0009740">
    <property type="term" value="P:gibberellic acid mediated signaling pathway"/>
    <property type="evidence" value="ECO:0007669"/>
    <property type="project" value="TreeGrafter"/>
</dbReference>
<feature type="domain" description="F-box" evidence="2">
    <location>
        <begin position="18"/>
        <end position="59"/>
    </location>
</feature>
<organism evidence="3 4">
    <name type="scientific">Senna tora</name>
    <dbReference type="NCBI Taxonomy" id="362788"/>
    <lineage>
        <taxon>Eukaryota</taxon>
        <taxon>Viridiplantae</taxon>
        <taxon>Streptophyta</taxon>
        <taxon>Embryophyta</taxon>
        <taxon>Tracheophyta</taxon>
        <taxon>Spermatophyta</taxon>
        <taxon>Magnoliopsida</taxon>
        <taxon>eudicotyledons</taxon>
        <taxon>Gunneridae</taxon>
        <taxon>Pentapetalae</taxon>
        <taxon>rosids</taxon>
        <taxon>fabids</taxon>
        <taxon>Fabales</taxon>
        <taxon>Fabaceae</taxon>
        <taxon>Caesalpinioideae</taxon>
        <taxon>Cassia clade</taxon>
        <taxon>Senna</taxon>
    </lineage>
</organism>
<sequence>MQLLAEMPMESPSPSPPPWEVLVLVAHHLDPKTLAIASCVSKSWSISMSSDHLWKPIFITHFPSLSTLQLHARPTVSFRRLFAIGRAATKRRRRSPAKPKLSLNDIVFAISVATGESRLVTLGIPGEKLREHPHGLFWFEFEVGEECARVREGLKEVKITWNVILRGWRGVFTMMDSEGKMGFQAGGEGWFSEELPTPGCCSNAVASSVVADLKLGICRGKESDDDDDDGRVRVKKVNVGILSIVDWRYVSLEDGLRYLQHFLTSDL</sequence>
<dbReference type="Pfam" id="PF12937">
    <property type="entry name" value="F-box-like"/>
    <property type="match status" value="1"/>
</dbReference>
<evidence type="ECO:0000259" key="2">
    <source>
        <dbReference type="Pfam" id="PF12937"/>
    </source>
</evidence>
<comment type="subcellular location">
    <subcellularLocation>
        <location evidence="1">Nucleus</location>
    </subcellularLocation>
</comment>
<proteinExistence type="predicted"/>
<evidence type="ECO:0000313" key="3">
    <source>
        <dbReference type="EMBL" id="KAF7804049.1"/>
    </source>
</evidence>
<dbReference type="Gene3D" id="1.20.1280.50">
    <property type="match status" value="1"/>
</dbReference>